<comment type="caution">
    <text evidence="2">The sequence shown here is derived from an EMBL/GenBank/DDBJ whole genome shotgun (WGS) entry which is preliminary data.</text>
</comment>
<feature type="transmembrane region" description="Helical" evidence="1">
    <location>
        <begin position="57"/>
        <end position="85"/>
    </location>
</feature>
<evidence type="ECO:0000313" key="3">
    <source>
        <dbReference type="Proteomes" id="UP000184174"/>
    </source>
</evidence>
<dbReference type="AlphaFoldDB" id="A0AB36I319"/>
<evidence type="ECO:0000313" key="2">
    <source>
        <dbReference type="EMBL" id="OJI11634.1"/>
    </source>
</evidence>
<evidence type="ECO:0000256" key="1">
    <source>
        <dbReference type="SAM" id="Phobius"/>
    </source>
</evidence>
<feature type="transmembrane region" description="Helical" evidence="1">
    <location>
        <begin position="6"/>
        <end position="36"/>
    </location>
</feature>
<dbReference type="RefSeq" id="WP_072574855.1">
    <property type="nucleotide sequence ID" value="NZ_MKQH01000009.1"/>
</dbReference>
<gene>
    <name evidence="2" type="ORF">BJI45_00735</name>
</gene>
<dbReference type="EMBL" id="MKQH01000009">
    <property type="protein sequence ID" value="OJI11634.1"/>
    <property type="molecule type" value="Genomic_DNA"/>
</dbReference>
<feature type="transmembrane region" description="Helical" evidence="1">
    <location>
        <begin position="190"/>
        <end position="211"/>
    </location>
</feature>
<dbReference type="Proteomes" id="UP000184174">
    <property type="component" value="Unassembled WGS sequence"/>
</dbReference>
<dbReference type="InterPro" id="IPR010374">
    <property type="entry name" value="DUF969"/>
</dbReference>
<sequence length="224" mass="24139">MQYLKLIGILIIILGFVFKLDTVATVVVAAVVTALCSGMDISQTLAVIGKSFTDNRMVTLFFLTLPMIGLVESNGMKVVAVNGIAKLKHLTAGGLLDVYMLAREILLFFGIAMNGQVALVRPLLAPMTMAAAEKNTKLSAKDKEKMKARIAATDNFSNFFSQNTFVAGGGVLLMASTMTSLHHAVKPSQIVIWSVPVAVIAFIVVAIYNHLCDKRYLTGKEADK</sequence>
<keyword evidence="1" id="KW-0472">Membrane</keyword>
<name>A0AB36I319_LIMRT</name>
<organism evidence="2 3">
    <name type="scientific">Limosilactobacillus reuteri</name>
    <name type="common">Lactobacillus reuteri</name>
    <dbReference type="NCBI Taxonomy" id="1598"/>
    <lineage>
        <taxon>Bacteria</taxon>
        <taxon>Bacillati</taxon>
        <taxon>Bacillota</taxon>
        <taxon>Bacilli</taxon>
        <taxon>Lactobacillales</taxon>
        <taxon>Lactobacillaceae</taxon>
        <taxon>Limosilactobacillus</taxon>
    </lineage>
</organism>
<accession>A0AB36I319</accession>
<evidence type="ECO:0008006" key="4">
    <source>
        <dbReference type="Google" id="ProtNLM"/>
    </source>
</evidence>
<reference evidence="2 3" key="1">
    <citation type="submission" date="2016-10" db="EMBL/GenBank/DDBJ databases">
        <title>Genome sequence of Lactobacillus reuteri 121, a source of glucan and fructan exopolysaccharides.</title>
        <authorList>
            <person name="Gangoiti J."/>
            <person name="Lammerts Van Bueren A."/>
            <person name="Dijkhuizen L."/>
        </authorList>
    </citation>
    <scope>NUCLEOTIDE SEQUENCE [LARGE SCALE GENOMIC DNA]</scope>
    <source>
        <strain evidence="2 3">121</strain>
    </source>
</reference>
<proteinExistence type="predicted"/>
<keyword evidence="1" id="KW-0812">Transmembrane</keyword>
<protein>
    <recommendedName>
        <fullName evidence="4">DUF969 domain-containing protein</fullName>
    </recommendedName>
</protein>
<dbReference type="Pfam" id="PF06149">
    <property type="entry name" value="DUF969"/>
    <property type="match status" value="1"/>
</dbReference>
<keyword evidence="1" id="KW-1133">Transmembrane helix</keyword>